<protein>
    <submittedName>
        <fullName evidence="1">Uncharacterized protein</fullName>
    </submittedName>
</protein>
<evidence type="ECO:0000313" key="2">
    <source>
        <dbReference type="Proteomes" id="UP000225277"/>
    </source>
</evidence>
<dbReference type="Proteomes" id="UP000225277">
    <property type="component" value="Unassembled WGS sequence"/>
</dbReference>
<dbReference type="GeneID" id="35603800"/>
<gene>
    <name evidence="1" type="ORF">RCC_08718</name>
</gene>
<proteinExistence type="predicted"/>
<dbReference type="AlphaFoldDB" id="A0A2D3VMW8"/>
<sequence length="273" mass="30166">MGQAQATNPLQLRPINAILVTAGPQDKAELSKIVLPSQVLGNLTWLSAASVSPSGLVVKMAQHPRDTASKIENEFIHTLQLDTNDHSVSFGQPALVSRSHRPFLGNWFVCYADIGSGDLSPVELRKFHDIQLRLASRNNLQCVLVLPGPVHDAKAHLLPFNIDMGDPAMQSGWTDSTITSKYGMGLEVRSASASEFDQENQWIRLLFMDHNNLNTFGFRPLTTRFGKLIVARIGHRPLTCLHAHFMTTSLKSAFEAGRELIDTNLFHGIHISI</sequence>
<dbReference type="EMBL" id="FJUY01000015">
    <property type="protein sequence ID" value="CZT23008.1"/>
    <property type="molecule type" value="Genomic_DNA"/>
</dbReference>
<reference evidence="1 2" key="1">
    <citation type="submission" date="2016-03" db="EMBL/GenBank/DDBJ databases">
        <authorList>
            <person name="Ploux O."/>
        </authorList>
    </citation>
    <scope>NUCLEOTIDE SEQUENCE [LARGE SCALE GENOMIC DNA]</scope>
    <source>
        <strain evidence="1 2">URUG2</strain>
    </source>
</reference>
<name>A0A2D3VMW8_9PEZI</name>
<keyword evidence="2" id="KW-1185">Reference proteome</keyword>
<organism evidence="1 2">
    <name type="scientific">Ramularia collo-cygni</name>
    <dbReference type="NCBI Taxonomy" id="112498"/>
    <lineage>
        <taxon>Eukaryota</taxon>
        <taxon>Fungi</taxon>
        <taxon>Dikarya</taxon>
        <taxon>Ascomycota</taxon>
        <taxon>Pezizomycotina</taxon>
        <taxon>Dothideomycetes</taxon>
        <taxon>Dothideomycetidae</taxon>
        <taxon>Mycosphaerellales</taxon>
        <taxon>Mycosphaerellaceae</taxon>
        <taxon>Ramularia</taxon>
    </lineage>
</organism>
<accession>A0A2D3VMW8</accession>
<dbReference type="RefSeq" id="XP_023629732.1">
    <property type="nucleotide sequence ID" value="XM_023773964.1"/>
</dbReference>
<evidence type="ECO:0000313" key="1">
    <source>
        <dbReference type="EMBL" id="CZT23008.1"/>
    </source>
</evidence>